<keyword evidence="3 6" id="KW-0812">Transmembrane</keyword>
<dbReference type="Pfam" id="PF01943">
    <property type="entry name" value="Polysacc_synt"/>
    <property type="match status" value="1"/>
</dbReference>
<sequence length="415" mass="44969">MNIETSPAQMRKNYFWNTLGSLMNAASTVLMLMAVTRTMGAAAGGIFSLAYAIAQQLMVIGHFEIRTYQATDTEEKFPFGVYLGSRCITTICMMIGVVIYSATTQGLTYEGLLFTLIASLRLFDVVEDVFHGMFQQHGRLDIAGRAFFFRVLTTVVAFVAGVVLTRNLLVSCLVAFAASAVVMVVLIYAPAKAMESLKPSFNLGSIGKLLLTTAPLFAGSFLLTYVVGAPKYAMARFMSNEYQTFYAALFMPAMVINLLSNFIFKPLLTDMANRWTSGNIASFLSLILKGFGAVTLATLLTMALAWPLGTPVLGILYGLDFSPYQAELMVLLVGGWLNALTVILYYAVVTMRKQIGVLVSYACGAGFAFVTSGYFITTGGMMGACLLYDASLLMLALVFGVFCALGLRAKRGQRG</sequence>
<feature type="transmembrane region" description="Helical" evidence="6">
    <location>
        <begin position="280"/>
        <end position="308"/>
    </location>
</feature>
<keyword evidence="5 6" id="KW-0472">Membrane</keyword>
<dbReference type="PANTHER" id="PTHR30250:SF11">
    <property type="entry name" value="O-ANTIGEN TRANSPORTER-RELATED"/>
    <property type="match status" value="1"/>
</dbReference>
<feature type="transmembrane region" description="Helical" evidence="6">
    <location>
        <begin position="168"/>
        <end position="189"/>
    </location>
</feature>
<evidence type="ECO:0000256" key="4">
    <source>
        <dbReference type="ARBA" id="ARBA00022989"/>
    </source>
</evidence>
<gene>
    <name evidence="7" type="ORF">IV60_GL000087</name>
</gene>
<evidence type="ECO:0000256" key="1">
    <source>
        <dbReference type="ARBA" id="ARBA00004651"/>
    </source>
</evidence>
<dbReference type="GeneID" id="84904257"/>
<proteinExistence type="predicted"/>
<feature type="transmembrane region" description="Helical" evidence="6">
    <location>
        <begin position="14"/>
        <end position="35"/>
    </location>
</feature>
<feature type="transmembrane region" description="Helical" evidence="6">
    <location>
        <begin position="41"/>
        <end position="60"/>
    </location>
</feature>
<keyword evidence="8" id="KW-1185">Reference proteome</keyword>
<evidence type="ECO:0000256" key="2">
    <source>
        <dbReference type="ARBA" id="ARBA00022475"/>
    </source>
</evidence>
<dbReference type="EMBL" id="JQCP01000001">
    <property type="protein sequence ID" value="KRO02917.1"/>
    <property type="molecule type" value="Genomic_DNA"/>
</dbReference>
<evidence type="ECO:0000313" key="7">
    <source>
        <dbReference type="EMBL" id="KRO02917.1"/>
    </source>
</evidence>
<feature type="transmembrane region" description="Helical" evidence="6">
    <location>
        <begin position="355"/>
        <end position="376"/>
    </location>
</feature>
<comment type="caution">
    <text evidence="7">The sequence shown here is derived from an EMBL/GenBank/DDBJ whole genome shotgun (WGS) entry which is preliminary data.</text>
</comment>
<evidence type="ECO:0000313" key="8">
    <source>
        <dbReference type="Proteomes" id="UP000051927"/>
    </source>
</evidence>
<feature type="transmembrane region" description="Helical" evidence="6">
    <location>
        <begin position="247"/>
        <end position="268"/>
    </location>
</feature>
<keyword evidence="4 6" id="KW-1133">Transmembrane helix</keyword>
<comment type="subcellular location">
    <subcellularLocation>
        <location evidence="1">Cell membrane</location>
        <topology evidence="1">Multi-pass membrane protein</topology>
    </subcellularLocation>
</comment>
<evidence type="ECO:0000256" key="5">
    <source>
        <dbReference type="ARBA" id="ARBA00023136"/>
    </source>
</evidence>
<dbReference type="InterPro" id="IPR002797">
    <property type="entry name" value="Polysacc_synth"/>
</dbReference>
<reference evidence="7 8" key="1">
    <citation type="journal article" date="2015" name="Genome Announc.">
        <title>Expanding the biotechnology potential of lactobacilli through comparative genomics of 213 strains and associated genera.</title>
        <authorList>
            <person name="Sun Z."/>
            <person name="Harris H.M."/>
            <person name="McCann A."/>
            <person name="Guo C."/>
            <person name="Argimon S."/>
            <person name="Zhang W."/>
            <person name="Yang X."/>
            <person name="Jeffery I.B."/>
            <person name="Cooney J.C."/>
            <person name="Kagawa T.F."/>
            <person name="Liu W."/>
            <person name="Song Y."/>
            <person name="Salvetti E."/>
            <person name="Wrobel A."/>
            <person name="Rasinkangas P."/>
            <person name="Parkhill J."/>
            <person name="Rea M.C."/>
            <person name="O'Sullivan O."/>
            <person name="Ritari J."/>
            <person name="Douillard F.P."/>
            <person name="Paul Ross R."/>
            <person name="Yang R."/>
            <person name="Briner A.E."/>
            <person name="Felis G.E."/>
            <person name="de Vos W.M."/>
            <person name="Barrangou R."/>
            <person name="Klaenhammer T.R."/>
            <person name="Caufield P.W."/>
            <person name="Cui Y."/>
            <person name="Zhang H."/>
            <person name="O'Toole P.W."/>
        </authorList>
    </citation>
    <scope>NUCLEOTIDE SEQUENCE [LARGE SCALE GENOMIC DNA]</scope>
    <source>
        <strain evidence="7 8">DSM 7090</strain>
    </source>
</reference>
<dbReference type="PANTHER" id="PTHR30250">
    <property type="entry name" value="PST FAMILY PREDICTED COLANIC ACID TRANSPORTER"/>
    <property type="match status" value="1"/>
</dbReference>
<feature type="transmembrane region" description="Helical" evidence="6">
    <location>
        <begin position="328"/>
        <end position="348"/>
    </location>
</feature>
<feature type="transmembrane region" description="Helical" evidence="6">
    <location>
        <begin position="388"/>
        <end position="407"/>
    </location>
</feature>
<keyword evidence="2" id="KW-1003">Cell membrane</keyword>
<organism evidence="7 8">
    <name type="scientific">Lancefieldella rimae</name>
    <dbReference type="NCBI Taxonomy" id="1383"/>
    <lineage>
        <taxon>Bacteria</taxon>
        <taxon>Bacillati</taxon>
        <taxon>Actinomycetota</taxon>
        <taxon>Coriobacteriia</taxon>
        <taxon>Coriobacteriales</taxon>
        <taxon>Atopobiaceae</taxon>
        <taxon>Lancefieldella</taxon>
    </lineage>
</organism>
<name>A0ABR5Q0X4_9ACTN</name>
<evidence type="ECO:0000256" key="6">
    <source>
        <dbReference type="SAM" id="Phobius"/>
    </source>
</evidence>
<dbReference type="RefSeq" id="WP_003148263.1">
    <property type="nucleotide sequence ID" value="NZ_JQCP01000001.1"/>
</dbReference>
<dbReference type="InterPro" id="IPR050833">
    <property type="entry name" value="Poly_Biosynth_Transport"/>
</dbReference>
<protein>
    <submittedName>
        <fullName evidence="7">Transcriptional activator</fullName>
    </submittedName>
</protein>
<dbReference type="Proteomes" id="UP000051927">
    <property type="component" value="Unassembled WGS sequence"/>
</dbReference>
<feature type="transmembrane region" description="Helical" evidence="6">
    <location>
        <begin position="142"/>
        <end position="162"/>
    </location>
</feature>
<evidence type="ECO:0000256" key="3">
    <source>
        <dbReference type="ARBA" id="ARBA00022692"/>
    </source>
</evidence>
<accession>A0ABR5Q0X4</accession>
<feature type="transmembrane region" description="Helical" evidence="6">
    <location>
        <begin position="81"/>
        <end position="100"/>
    </location>
</feature>